<feature type="region of interest" description="Disordered" evidence="1">
    <location>
        <begin position="33"/>
        <end position="65"/>
    </location>
</feature>
<accession>A0A0F7KZZ9</accession>
<sequence length="92" mass="9929">MSVNGPSMVRTFVYNGPPAYPAARLARDPWKATGTRWSPVSGKPASDGVRNQNSKEKSCAAGAKSASWNDTWRDHGITASLWRRMPDAPAAV</sequence>
<organism evidence="2">
    <name type="scientific">uncultured marine virus</name>
    <dbReference type="NCBI Taxonomy" id="186617"/>
    <lineage>
        <taxon>Viruses</taxon>
        <taxon>environmental samples</taxon>
    </lineage>
</organism>
<dbReference type="EMBL" id="KR029577">
    <property type="protein sequence ID" value="AKH45869.1"/>
    <property type="molecule type" value="Genomic_DNA"/>
</dbReference>
<evidence type="ECO:0000256" key="1">
    <source>
        <dbReference type="SAM" id="MobiDB-lite"/>
    </source>
</evidence>
<reference evidence="2" key="2">
    <citation type="submission" date="2015-03" db="EMBL/GenBank/DDBJ databases">
        <authorList>
            <person name="Chow C.-E.T."/>
            <person name="Winget D.M."/>
            <person name="White R.A.III."/>
            <person name="Hallam S.J."/>
            <person name="Suttle C.A."/>
        </authorList>
    </citation>
    <scope>NUCLEOTIDE SEQUENCE</scope>
    <source>
        <strain evidence="2">Anoxic3_1</strain>
    </source>
</reference>
<evidence type="ECO:0000313" key="2">
    <source>
        <dbReference type="EMBL" id="AKH45869.1"/>
    </source>
</evidence>
<protein>
    <submittedName>
        <fullName evidence="2">Uncharacterized protein</fullName>
    </submittedName>
</protein>
<proteinExistence type="predicted"/>
<name>A0A0F7KZZ9_9VIRU</name>
<reference evidence="2" key="1">
    <citation type="journal article" date="2015" name="Front. Microbiol.">
        <title>Combining genomic sequencing methods to explore viral diversity and reveal potential virus-host interactions.</title>
        <authorList>
            <person name="Chow C.E."/>
            <person name="Winget D.M."/>
            <person name="White R.A.III."/>
            <person name="Hallam S.J."/>
            <person name="Suttle C.A."/>
        </authorList>
    </citation>
    <scope>NUCLEOTIDE SEQUENCE</scope>
    <source>
        <strain evidence="2">Anoxic3_1</strain>
    </source>
</reference>